<name>A0AAE3GAT2_9PSEU</name>
<dbReference type="EMBL" id="JAMTCK010000003">
    <property type="protein sequence ID" value="MCP2164388.1"/>
    <property type="molecule type" value="Genomic_DNA"/>
</dbReference>
<evidence type="ECO:0000256" key="1">
    <source>
        <dbReference type="SAM" id="MobiDB-lite"/>
    </source>
</evidence>
<accession>A0AAE3GAT2</accession>
<dbReference type="Proteomes" id="UP001206128">
    <property type="component" value="Unassembled WGS sequence"/>
</dbReference>
<organism evidence="2 3">
    <name type="scientific">Goodfellowiella coeruleoviolacea</name>
    <dbReference type="NCBI Taxonomy" id="334858"/>
    <lineage>
        <taxon>Bacteria</taxon>
        <taxon>Bacillati</taxon>
        <taxon>Actinomycetota</taxon>
        <taxon>Actinomycetes</taxon>
        <taxon>Pseudonocardiales</taxon>
        <taxon>Pseudonocardiaceae</taxon>
        <taxon>Goodfellowiella</taxon>
    </lineage>
</organism>
<feature type="compositionally biased region" description="Basic and acidic residues" evidence="1">
    <location>
        <begin position="43"/>
        <end position="58"/>
    </location>
</feature>
<sequence>MAKGRNNLLGVGGQRRKMSRSARQGAPGYGPGSQADPLSQKQELLRKLRERAEGRTGDQDAAGTASKAEDGAAE</sequence>
<feature type="region of interest" description="Disordered" evidence="1">
    <location>
        <begin position="1"/>
        <end position="74"/>
    </location>
</feature>
<keyword evidence="3" id="KW-1185">Reference proteome</keyword>
<dbReference type="AlphaFoldDB" id="A0AAE3GAT2"/>
<protein>
    <submittedName>
        <fullName evidence="2">Uncharacterized protein</fullName>
    </submittedName>
</protein>
<gene>
    <name evidence="2" type="ORF">LX83_001228</name>
</gene>
<comment type="caution">
    <text evidence="2">The sequence shown here is derived from an EMBL/GenBank/DDBJ whole genome shotgun (WGS) entry which is preliminary data.</text>
</comment>
<evidence type="ECO:0000313" key="2">
    <source>
        <dbReference type="EMBL" id="MCP2164388.1"/>
    </source>
</evidence>
<dbReference type="Pfam" id="PF19756">
    <property type="entry name" value="DUF6243"/>
    <property type="match status" value="1"/>
</dbReference>
<reference evidence="2" key="1">
    <citation type="submission" date="2022-06" db="EMBL/GenBank/DDBJ databases">
        <title>Genomic Encyclopedia of Archaeal and Bacterial Type Strains, Phase II (KMG-II): from individual species to whole genera.</title>
        <authorList>
            <person name="Goeker M."/>
        </authorList>
    </citation>
    <scope>NUCLEOTIDE SEQUENCE</scope>
    <source>
        <strain evidence="2">DSM 43935</strain>
    </source>
</reference>
<evidence type="ECO:0000313" key="3">
    <source>
        <dbReference type="Proteomes" id="UP001206128"/>
    </source>
</evidence>
<dbReference type="InterPro" id="IPR046210">
    <property type="entry name" value="DUF6243"/>
</dbReference>
<proteinExistence type="predicted"/>